<evidence type="ECO:0000256" key="4">
    <source>
        <dbReference type="ARBA" id="ARBA00022692"/>
    </source>
</evidence>
<dbReference type="InterPro" id="IPR024528">
    <property type="entry name" value="ThrE_2"/>
</dbReference>
<gene>
    <name evidence="10" type="ORF">H9Q80_10985</name>
</gene>
<evidence type="ECO:0000259" key="9">
    <source>
        <dbReference type="Pfam" id="PF12821"/>
    </source>
</evidence>
<keyword evidence="4 8" id="KW-0812">Transmembrane</keyword>
<evidence type="ECO:0000256" key="5">
    <source>
        <dbReference type="ARBA" id="ARBA00022989"/>
    </source>
</evidence>
<keyword evidence="5 8" id="KW-1133">Transmembrane helix</keyword>
<dbReference type="PANTHER" id="PTHR34390:SF1">
    <property type="entry name" value="SUCCINATE TRANSPORTER SUBUNIT YJJB-RELATED"/>
    <property type="match status" value="1"/>
</dbReference>
<feature type="transmembrane region" description="Helical" evidence="8">
    <location>
        <begin position="116"/>
        <end position="136"/>
    </location>
</feature>
<dbReference type="Pfam" id="PF12821">
    <property type="entry name" value="ThrE_2"/>
    <property type="match status" value="1"/>
</dbReference>
<dbReference type="EMBL" id="CP060636">
    <property type="protein sequence ID" value="QNM10809.1"/>
    <property type="molecule type" value="Genomic_DNA"/>
</dbReference>
<feature type="transmembrane region" description="Helical" evidence="8">
    <location>
        <begin position="39"/>
        <end position="64"/>
    </location>
</feature>
<evidence type="ECO:0000313" key="11">
    <source>
        <dbReference type="Proteomes" id="UP000515856"/>
    </source>
</evidence>
<feature type="domain" description="Threonine/Serine exporter ThrE" evidence="9">
    <location>
        <begin position="6"/>
        <end position="132"/>
    </location>
</feature>
<dbReference type="KEGG" id="ehn:H9Q80_10985"/>
<dbReference type="PANTHER" id="PTHR34390">
    <property type="entry name" value="UPF0442 PROTEIN YJJB-RELATED"/>
    <property type="match status" value="1"/>
</dbReference>
<dbReference type="Proteomes" id="UP000515856">
    <property type="component" value="Chromosome"/>
</dbReference>
<feature type="transmembrane region" description="Helical" evidence="8">
    <location>
        <begin position="76"/>
        <end position="96"/>
    </location>
</feature>
<evidence type="ECO:0000256" key="8">
    <source>
        <dbReference type="SAM" id="Phobius"/>
    </source>
</evidence>
<organism evidence="10 11">
    <name type="scientific">[Eubacterium] hominis</name>
    <dbReference type="NCBI Taxonomy" id="2764325"/>
    <lineage>
        <taxon>Bacteria</taxon>
        <taxon>Bacillati</taxon>
        <taxon>Bacillota</taxon>
        <taxon>Erysipelotrichia</taxon>
        <taxon>Erysipelotrichales</taxon>
        <taxon>Erysipelotrichaceae</taxon>
        <taxon>Amedibacillus</taxon>
    </lineage>
</organism>
<keyword evidence="11" id="KW-1185">Reference proteome</keyword>
<accession>A0A7G9GJ27</accession>
<keyword evidence="2" id="KW-1003">Cell membrane</keyword>
<dbReference type="RefSeq" id="WP_117456058.1">
    <property type="nucleotide sequence ID" value="NZ_CP060636.1"/>
</dbReference>
<dbReference type="AlphaFoldDB" id="A0A7G9GJ27"/>
<name>A0A7G9GJ27_9FIRM</name>
<evidence type="ECO:0000256" key="1">
    <source>
        <dbReference type="ARBA" id="ARBA00004651"/>
    </source>
</evidence>
<evidence type="ECO:0000256" key="3">
    <source>
        <dbReference type="ARBA" id="ARBA00022519"/>
    </source>
</evidence>
<evidence type="ECO:0000313" key="10">
    <source>
        <dbReference type="EMBL" id="QNM10809.1"/>
    </source>
</evidence>
<comment type="subcellular location">
    <subcellularLocation>
        <location evidence="1">Cell membrane</location>
        <topology evidence="1">Multi-pass membrane protein</topology>
    </subcellularLocation>
</comment>
<evidence type="ECO:0000256" key="2">
    <source>
        <dbReference type="ARBA" id="ARBA00022475"/>
    </source>
</evidence>
<comment type="similarity">
    <text evidence="7">Belongs to the ThrE exporter (TC 2.A.79) family.</text>
</comment>
<dbReference type="GO" id="GO:0015744">
    <property type="term" value="P:succinate transport"/>
    <property type="evidence" value="ECO:0007669"/>
    <property type="project" value="TreeGrafter"/>
</dbReference>
<reference evidence="10 11" key="1">
    <citation type="submission" date="2020-08" db="EMBL/GenBank/DDBJ databases">
        <authorList>
            <person name="Liu C."/>
            <person name="Sun Q."/>
        </authorList>
    </citation>
    <scope>NUCLEOTIDE SEQUENCE [LARGE SCALE GENOMIC DNA]</scope>
    <source>
        <strain evidence="10 11">NSJ-61</strain>
    </source>
</reference>
<sequence>MLEILIGSFIASLGFGILFNIKGKKLLLAAIGGSLGGVVYQLCLDFGASELSAMFIASICFSLYSEILARTAHTPVTTFIICALIPLVPGGGMYRTMLAAIQGDIMKALTMGLDTITIAGALVLGILLVSTIMKAITKRKKTEVKA</sequence>
<protein>
    <submittedName>
        <fullName evidence="10">Threonine/serine exporter family protein</fullName>
    </submittedName>
</protein>
<evidence type="ECO:0000256" key="7">
    <source>
        <dbReference type="ARBA" id="ARBA00034125"/>
    </source>
</evidence>
<evidence type="ECO:0000256" key="6">
    <source>
        <dbReference type="ARBA" id="ARBA00023136"/>
    </source>
</evidence>
<dbReference type="InterPro" id="IPR050539">
    <property type="entry name" value="ThrE_Dicarb/AminoAcid_Exp"/>
</dbReference>
<keyword evidence="6 8" id="KW-0472">Membrane</keyword>
<keyword evidence="3" id="KW-0997">Cell inner membrane</keyword>
<proteinExistence type="inferred from homology"/>
<dbReference type="GO" id="GO:0005886">
    <property type="term" value="C:plasma membrane"/>
    <property type="evidence" value="ECO:0007669"/>
    <property type="project" value="UniProtKB-SubCell"/>
</dbReference>